<sequence>MDGDDCYCYQDNLREIAFVKEAWKRGREKMNKGNAILI</sequence>
<organism evidence="1">
    <name type="scientific">Anguilla anguilla</name>
    <name type="common">European freshwater eel</name>
    <name type="synonym">Muraena anguilla</name>
    <dbReference type="NCBI Taxonomy" id="7936"/>
    <lineage>
        <taxon>Eukaryota</taxon>
        <taxon>Metazoa</taxon>
        <taxon>Chordata</taxon>
        <taxon>Craniata</taxon>
        <taxon>Vertebrata</taxon>
        <taxon>Euteleostomi</taxon>
        <taxon>Actinopterygii</taxon>
        <taxon>Neopterygii</taxon>
        <taxon>Teleostei</taxon>
        <taxon>Anguilliformes</taxon>
        <taxon>Anguillidae</taxon>
        <taxon>Anguilla</taxon>
    </lineage>
</organism>
<dbReference type="EMBL" id="GBXM01009719">
    <property type="protein sequence ID" value="JAH98858.1"/>
    <property type="molecule type" value="Transcribed_RNA"/>
</dbReference>
<name>A0A0E9XB04_ANGAN</name>
<protein>
    <submittedName>
        <fullName evidence="1">Uncharacterized protein</fullName>
    </submittedName>
</protein>
<dbReference type="AlphaFoldDB" id="A0A0E9XB04"/>
<proteinExistence type="predicted"/>
<evidence type="ECO:0000313" key="1">
    <source>
        <dbReference type="EMBL" id="JAH98858.1"/>
    </source>
</evidence>
<accession>A0A0E9XB04</accession>
<reference evidence="1" key="2">
    <citation type="journal article" date="2015" name="Fish Shellfish Immunol.">
        <title>Early steps in the European eel (Anguilla anguilla)-Vibrio vulnificus interaction in the gills: Role of the RtxA13 toxin.</title>
        <authorList>
            <person name="Callol A."/>
            <person name="Pajuelo D."/>
            <person name="Ebbesson L."/>
            <person name="Teles M."/>
            <person name="MacKenzie S."/>
            <person name="Amaro C."/>
        </authorList>
    </citation>
    <scope>NUCLEOTIDE SEQUENCE</scope>
</reference>
<reference evidence="1" key="1">
    <citation type="submission" date="2014-11" db="EMBL/GenBank/DDBJ databases">
        <authorList>
            <person name="Amaro Gonzalez C."/>
        </authorList>
    </citation>
    <scope>NUCLEOTIDE SEQUENCE</scope>
</reference>